<dbReference type="Pfam" id="PF13514">
    <property type="entry name" value="AAA_27"/>
    <property type="match status" value="1"/>
</dbReference>
<evidence type="ECO:0000256" key="1">
    <source>
        <dbReference type="SAM" id="Coils"/>
    </source>
</evidence>
<sequence>MRYNFVNLRAFGHFTDYELILSRHTNFHFFYGPNEAGKSTVLRAFSNFLYGFPQQTGDSFLHENKKLLIEGELEKEDGETLHFFRRKGRKNTVLDSENLTIDEQEVNRFLKGLSQDYFQTMFALDHVRLREGGESLLQGDGDAGESLFSAASGVSSLRETARELENHAKTLYLKSGQKPVINKLLREERGLVKEISGSQLKVREWRDLQEKYEKEAREIDELSAALKRYDRDVKKLERILQLLPKAARWHHLSVQIENLGSLPELPENAGSLRENLTQSLAKSKQRIVSLDGTLNRLREEIETVHVPEDLLTKEEAITALYRKCEKYADEISELPRLEEMLRQRKDQLMAGLQDVIPDASDLDEIKRLRLSADQKQNIRSLAGEKTDIHRKVTNLIRETEALQQEISDYEAQLDEAGNPGDADELQAFFAQLSREGNVEKERQQTERKLSLINEEIAGSATSLPLWDGTIDELADFRTPLLNESIKLEGQKKARLESERRETADQLKKSEETVRQLEKQIKDLESASEIPSREDLFHEREHRDRGWLFIRKILQSGKEASDDHDVDLYTKGLPLELAYEKSVAAADQTADLMQREAEKVGKKAQLVSALEAAKDDTEELRQQYEESRINLEKWQDAWESSWEESGISPLSPEEMSEWTSRLDEIFSLFKERRMLAEQLSELTDAAQKQRKRLATILTIDDELSFSDLLSEAEIELKTRVEAARKIQSIQDAQQKAVRLLTIKKNDLETARSDAAEWEQAWEKAVEELPVRVTTNPGIVTELLHTYDQLLEGYSDCRQLELDLHSLKERIQRFEEGVESAADPDQYSFEEGQYDKVVHVLQNQLKAGLEAKQQLIHLREQEAAYEQERLIEKESLTEAETEFERLLAAGNCESAEELIKIERQCREKTQLTGERDAVEGQMLTIGNGLSLEKLLEETEEIEADDITLRLEELKAERERLDLRKQEQLQSYGVLKQEYMAATEGASSEAAALEAEKQTIYAQIERAADEYLTSKLASVILKRGIDAFREQNQSPIINRASSLFARLTLGSFKGITIEFNEQDKPVLAGLRQDGSSVAVSGMSDGTTDQLYLALRIASIEKYTEENEPVPFIVDDILVHFDDDRSRETLSVLLELSKTTQVVFFSHHERLKSLLAEAAQDRSYQSEAITGSPVYAD</sequence>
<dbReference type="RefSeq" id="WP_110518062.1">
    <property type="nucleotide sequence ID" value="NZ_PDOF01000001.1"/>
</dbReference>
<accession>A0A2W0HL11</accession>
<evidence type="ECO:0000313" key="5">
    <source>
        <dbReference type="Proteomes" id="UP000248066"/>
    </source>
</evidence>
<evidence type="ECO:0000256" key="2">
    <source>
        <dbReference type="SAM" id="MobiDB-lite"/>
    </source>
</evidence>
<evidence type="ECO:0000313" key="4">
    <source>
        <dbReference type="EMBL" id="PYZ98215.1"/>
    </source>
</evidence>
<dbReference type="EMBL" id="PDOF01000001">
    <property type="protein sequence ID" value="PYZ98215.1"/>
    <property type="molecule type" value="Genomic_DNA"/>
</dbReference>
<feature type="coiled-coil region" evidence="1">
    <location>
        <begin position="202"/>
        <end position="239"/>
    </location>
</feature>
<dbReference type="PANTHER" id="PTHR41259">
    <property type="entry name" value="DOUBLE-STRAND BREAK REPAIR RAD50 ATPASE, PUTATIVE-RELATED"/>
    <property type="match status" value="1"/>
</dbReference>
<gene>
    <name evidence="4" type="ORF">CR205_06365</name>
</gene>
<feature type="region of interest" description="Disordered" evidence="2">
    <location>
        <begin position="491"/>
        <end position="513"/>
    </location>
</feature>
<reference evidence="4 5" key="1">
    <citation type="submission" date="2017-10" db="EMBL/GenBank/DDBJ databases">
        <title>Bacillus sp. nov., a halophilic bacterium isolated from a Yangshapao Lake.</title>
        <authorList>
            <person name="Wang H."/>
        </authorList>
    </citation>
    <scope>NUCLEOTIDE SEQUENCE [LARGE SCALE GENOMIC DNA]</scope>
    <source>
        <strain evidence="4 5">YSP-3</strain>
    </source>
</reference>
<feature type="domain" description="YhaN AAA" evidence="3">
    <location>
        <begin position="1"/>
        <end position="205"/>
    </location>
</feature>
<name>A0A2W0HL11_9BACI</name>
<comment type="caution">
    <text evidence="4">The sequence shown here is derived from an EMBL/GenBank/DDBJ whole genome shotgun (WGS) entry which is preliminary data.</text>
</comment>
<evidence type="ECO:0000259" key="3">
    <source>
        <dbReference type="Pfam" id="PF13514"/>
    </source>
</evidence>
<dbReference type="SUPFAM" id="SSF52540">
    <property type="entry name" value="P-loop containing nucleoside triphosphate hydrolases"/>
    <property type="match status" value="1"/>
</dbReference>
<dbReference type="PANTHER" id="PTHR41259:SF1">
    <property type="entry name" value="DOUBLE-STRAND BREAK REPAIR RAD50 ATPASE, PUTATIVE-RELATED"/>
    <property type="match status" value="1"/>
</dbReference>
<protein>
    <recommendedName>
        <fullName evidence="3">YhaN AAA domain-containing protein</fullName>
    </recommendedName>
</protein>
<dbReference type="Proteomes" id="UP000248066">
    <property type="component" value="Unassembled WGS sequence"/>
</dbReference>
<dbReference type="InterPro" id="IPR027417">
    <property type="entry name" value="P-loop_NTPase"/>
</dbReference>
<organism evidence="4 5">
    <name type="scientific">Alteribacter lacisalsi</name>
    <dbReference type="NCBI Taxonomy" id="2045244"/>
    <lineage>
        <taxon>Bacteria</taxon>
        <taxon>Bacillati</taxon>
        <taxon>Bacillota</taxon>
        <taxon>Bacilli</taxon>
        <taxon>Bacillales</taxon>
        <taxon>Bacillaceae</taxon>
        <taxon>Alteribacter</taxon>
    </lineage>
</organism>
<keyword evidence="5" id="KW-1185">Reference proteome</keyword>
<feature type="coiled-coil region" evidence="1">
    <location>
        <begin position="392"/>
        <end position="455"/>
    </location>
</feature>
<keyword evidence="1" id="KW-0175">Coiled coil</keyword>
<dbReference type="OrthoDB" id="9764467at2"/>
<dbReference type="InterPro" id="IPR038734">
    <property type="entry name" value="YhaN_AAA"/>
</dbReference>
<dbReference type="AlphaFoldDB" id="A0A2W0HL11"/>
<feature type="coiled-coil region" evidence="1">
    <location>
        <begin position="602"/>
        <end position="636"/>
    </location>
</feature>
<proteinExistence type="predicted"/>
<feature type="coiled-coil region" evidence="1">
    <location>
        <begin position="934"/>
        <end position="1007"/>
    </location>
</feature>
<dbReference type="Gene3D" id="3.40.50.300">
    <property type="entry name" value="P-loop containing nucleotide triphosphate hydrolases"/>
    <property type="match status" value="2"/>
</dbReference>